<gene>
    <name evidence="11" type="primary">galE</name>
    <name evidence="11" type="ORF">CGC58_08335</name>
</gene>
<organism evidence="11 12">
    <name type="scientific">Capnocytophaga stomatis</name>
    <dbReference type="NCBI Taxonomy" id="1848904"/>
    <lineage>
        <taxon>Bacteria</taxon>
        <taxon>Pseudomonadati</taxon>
        <taxon>Bacteroidota</taxon>
        <taxon>Flavobacteriia</taxon>
        <taxon>Flavobacteriales</taxon>
        <taxon>Flavobacteriaceae</taxon>
        <taxon>Capnocytophaga</taxon>
    </lineage>
</organism>
<dbReference type="EMBL" id="CP022387">
    <property type="protein sequence ID" value="ATA89735.1"/>
    <property type="molecule type" value="Genomic_DNA"/>
</dbReference>
<evidence type="ECO:0000256" key="9">
    <source>
        <dbReference type="RuleBase" id="RU366046"/>
    </source>
</evidence>
<evidence type="ECO:0000256" key="4">
    <source>
        <dbReference type="ARBA" id="ARBA00007637"/>
    </source>
</evidence>
<dbReference type="Proteomes" id="UP000217348">
    <property type="component" value="Chromosome"/>
</dbReference>
<dbReference type="PRINTS" id="PR01713">
    <property type="entry name" value="NUCEPIMERASE"/>
</dbReference>
<evidence type="ECO:0000256" key="3">
    <source>
        <dbReference type="ARBA" id="ARBA00004947"/>
    </source>
</evidence>
<reference evidence="12" key="1">
    <citation type="submission" date="2017-06" db="EMBL/GenBank/DDBJ databases">
        <title>Capnocytophaga spp. assemblies.</title>
        <authorList>
            <person name="Gulvik C.A."/>
        </authorList>
    </citation>
    <scope>NUCLEOTIDE SEQUENCE [LARGE SCALE GENOMIC DNA]</scope>
    <source>
        <strain evidence="12">H2177</strain>
    </source>
</reference>
<dbReference type="Pfam" id="PF16363">
    <property type="entry name" value="GDP_Man_Dehyd"/>
    <property type="match status" value="1"/>
</dbReference>
<dbReference type="OrthoDB" id="9801785at2"/>
<comment type="similarity">
    <text evidence="4 9">Belongs to the NAD(P)-dependent epimerase/dehydratase family.</text>
</comment>
<comment type="subunit">
    <text evidence="9">Homodimer.</text>
</comment>
<dbReference type="Gene3D" id="3.90.25.10">
    <property type="entry name" value="UDP-galactose 4-epimerase, domain 1"/>
    <property type="match status" value="1"/>
</dbReference>
<dbReference type="Gene3D" id="3.40.50.720">
    <property type="entry name" value="NAD(P)-binding Rossmann-like Domain"/>
    <property type="match status" value="1"/>
</dbReference>
<comment type="pathway">
    <text evidence="3 9">Carbohydrate metabolism; galactose metabolism.</text>
</comment>
<evidence type="ECO:0000259" key="10">
    <source>
        <dbReference type="Pfam" id="PF16363"/>
    </source>
</evidence>
<protein>
    <recommendedName>
        <fullName evidence="6 9">UDP-glucose 4-epimerase</fullName>
        <ecNumber evidence="5 9">5.1.3.2</ecNumber>
    </recommendedName>
</protein>
<keyword evidence="9" id="KW-0119">Carbohydrate metabolism</keyword>
<dbReference type="GO" id="GO:0005829">
    <property type="term" value="C:cytosol"/>
    <property type="evidence" value="ECO:0007669"/>
    <property type="project" value="TreeGrafter"/>
</dbReference>
<comment type="cofactor">
    <cofactor evidence="2 9">
        <name>NAD(+)</name>
        <dbReference type="ChEBI" id="CHEBI:57540"/>
    </cofactor>
</comment>
<dbReference type="GO" id="GO:0006012">
    <property type="term" value="P:galactose metabolic process"/>
    <property type="evidence" value="ECO:0007669"/>
    <property type="project" value="UniProtKB-UniPathway"/>
</dbReference>
<dbReference type="AlphaFoldDB" id="A0A250FZ58"/>
<dbReference type="NCBIfam" id="TIGR01179">
    <property type="entry name" value="galE"/>
    <property type="match status" value="1"/>
</dbReference>
<accession>A0A250FZ58</accession>
<proteinExistence type="inferred from homology"/>
<evidence type="ECO:0000256" key="7">
    <source>
        <dbReference type="ARBA" id="ARBA00023027"/>
    </source>
</evidence>
<dbReference type="InterPro" id="IPR005886">
    <property type="entry name" value="UDP_G4E"/>
</dbReference>
<evidence type="ECO:0000256" key="6">
    <source>
        <dbReference type="ARBA" id="ARBA00018569"/>
    </source>
</evidence>
<dbReference type="GO" id="GO:0003978">
    <property type="term" value="F:UDP-glucose 4-epimerase activity"/>
    <property type="evidence" value="ECO:0007669"/>
    <property type="project" value="UniProtKB-UniRule"/>
</dbReference>
<name>A0A250FZ58_9FLAO</name>
<sequence length="340" mass="37498">MKKIVVTGGLGFIGSHTVVELQNSGFEVVIIDNLSNSSEDVLPRIVNITGKKPIFEKFDLRDKQAVIDFFQRHHDIAGMIHFAASKAVGESVEKPLLYYENNLTTLVYLLQELSKKDKAHFIFSSSCTVYGQADELPITENAPVKKAESPYGNTKQIGEEIIVDTCKVTPHLQAISLRYFNPIGAHPSAEIGELPIGVPQNLVPFITQTGIGLREKLSVFGDDYPTPDGTCIRDYIHVVDLAKAHVVALQRLLEGKNAENYEVFNVGTGTGSSVLEVINSFERVSCEKLNYQIVGRRAGDITAAYANTDKANNVLGWKSKSTLDEAMASAWKWEKKVRGK</sequence>
<dbReference type="PANTHER" id="PTHR43725">
    <property type="entry name" value="UDP-GLUCOSE 4-EPIMERASE"/>
    <property type="match status" value="1"/>
</dbReference>
<evidence type="ECO:0000313" key="12">
    <source>
        <dbReference type="Proteomes" id="UP000217348"/>
    </source>
</evidence>
<dbReference type="EC" id="5.1.3.2" evidence="5 9"/>
<dbReference type="RefSeq" id="WP_095896306.1">
    <property type="nucleotide sequence ID" value="NZ_CP022387.1"/>
</dbReference>
<dbReference type="UniPathway" id="UPA00214"/>
<keyword evidence="7 9" id="KW-0520">NAD</keyword>
<evidence type="ECO:0000313" key="11">
    <source>
        <dbReference type="EMBL" id="ATA89735.1"/>
    </source>
</evidence>
<comment type="catalytic activity">
    <reaction evidence="1 9">
        <text>UDP-alpha-D-glucose = UDP-alpha-D-galactose</text>
        <dbReference type="Rhea" id="RHEA:22168"/>
        <dbReference type="ChEBI" id="CHEBI:58885"/>
        <dbReference type="ChEBI" id="CHEBI:66914"/>
        <dbReference type="EC" id="5.1.3.2"/>
    </reaction>
</comment>
<dbReference type="SUPFAM" id="SSF51735">
    <property type="entry name" value="NAD(P)-binding Rossmann-fold domains"/>
    <property type="match status" value="1"/>
</dbReference>
<dbReference type="InterPro" id="IPR036291">
    <property type="entry name" value="NAD(P)-bd_dom_sf"/>
</dbReference>
<dbReference type="KEGG" id="csto:CGC58_08335"/>
<evidence type="ECO:0000256" key="2">
    <source>
        <dbReference type="ARBA" id="ARBA00001911"/>
    </source>
</evidence>
<evidence type="ECO:0000256" key="1">
    <source>
        <dbReference type="ARBA" id="ARBA00000083"/>
    </source>
</evidence>
<dbReference type="PANTHER" id="PTHR43725:SF47">
    <property type="entry name" value="UDP-GLUCOSE 4-EPIMERASE"/>
    <property type="match status" value="1"/>
</dbReference>
<keyword evidence="8 9" id="KW-0413">Isomerase</keyword>
<dbReference type="CDD" id="cd05247">
    <property type="entry name" value="UDP_G4E_1_SDR_e"/>
    <property type="match status" value="1"/>
</dbReference>
<evidence type="ECO:0000256" key="5">
    <source>
        <dbReference type="ARBA" id="ARBA00013189"/>
    </source>
</evidence>
<dbReference type="InterPro" id="IPR016040">
    <property type="entry name" value="NAD(P)-bd_dom"/>
</dbReference>
<feature type="domain" description="NAD(P)-binding" evidence="10">
    <location>
        <begin position="6"/>
        <end position="327"/>
    </location>
</feature>
<evidence type="ECO:0000256" key="8">
    <source>
        <dbReference type="ARBA" id="ARBA00023235"/>
    </source>
</evidence>